<dbReference type="AlphaFoldDB" id="A0A8H3IEF9"/>
<comment type="similarity">
    <text evidence="2">Belongs to the major facilitator superfamily. Sugar transporter (TC 2.A.1.1) family.</text>
</comment>
<gene>
    <name evidence="8" type="ORF">IMSHALPRED_002626</name>
</gene>
<evidence type="ECO:0000259" key="7">
    <source>
        <dbReference type="PROSITE" id="PS50850"/>
    </source>
</evidence>
<dbReference type="SUPFAM" id="SSF103473">
    <property type="entry name" value="MFS general substrate transporter"/>
    <property type="match status" value="1"/>
</dbReference>
<keyword evidence="4 6" id="KW-1133">Transmembrane helix</keyword>
<dbReference type="EMBL" id="CAJPDT010000015">
    <property type="protein sequence ID" value="CAF9915503.1"/>
    <property type="molecule type" value="Genomic_DNA"/>
</dbReference>
<feature type="transmembrane region" description="Helical" evidence="6">
    <location>
        <begin position="23"/>
        <end position="43"/>
    </location>
</feature>
<evidence type="ECO:0000256" key="1">
    <source>
        <dbReference type="ARBA" id="ARBA00004141"/>
    </source>
</evidence>
<keyword evidence="9" id="KW-1185">Reference proteome</keyword>
<evidence type="ECO:0000313" key="8">
    <source>
        <dbReference type="EMBL" id="CAF9915503.1"/>
    </source>
</evidence>
<keyword evidence="5 6" id="KW-0472">Membrane</keyword>
<dbReference type="PANTHER" id="PTHR48022:SF69">
    <property type="entry name" value="SUGAR TRANSPORTER"/>
    <property type="match status" value="1"/>
</dbReference>
<dbReference type="GO" id="GO:0005351">
    <property type="term" value="F:carbohydrate:proton symporter activity"/>
    <property type="evidence" value="ECO:0007669"/>
    <property type="project" value="TreeGrafter"/>
</dbReference>
<dbReference type="InterPro" id="IPR050360">
    <property type="entry name" value="MFS_Sugar_Transporters"/>
</dbReference>
<dbReference type="OrthoDB" id="4505272at2759"/>
<sequence>MSGVIQTPLWLDNFPAVDNNPNLLGFTVAIYDIGCLLGALWCMLLGDRFGRKKSCILGGCCVVVGVIIQVTAFKKNGTPNGALGQFLVGRIITGTGNGMNMASMPMYQAEVSNSARGFLVLLECGLIATGTSTFDIVFGTKLKLIKSSVIVLAELRSPQLQDLHDLAISHLFPDPSGTGLHYRSPLPPRVP</sequence>
<dbReference type="InterPro" id="IPR005828">
    <property type="entry name" value="MFS_sugar_transport-like"/>
</dbReference>
<organism evidence="8 9">
    <name type="scientific">Imshaugia aleurites</name>
    <dbReference type="NCBI Taxonomy" id="172621"/>
    <lineage>
        <taxon>Eukaryota</taxon>
        <taxon>Fungi</taxon>
        <taxon>Dikarya</taxon>
        <taxon>Ascomycota</taxon>
        <taxon>Pezizomycotina</taxon>
        <taxon>Lecanoromycetes</taxon>
        <taxon>OSLEUM clade</taxon>
        <taxon>Lecanoromycetidae</taxon>
        <taxon>Lecanorales</taxon>
        <taxon>Lecanorineae</taxon>
        <taxon>Parmeliaceae</taxon>
        <taxon>Imshaugia</taxon>
    </lineage>
</organism>
<evidence type="ECO:0000313" key="9">
    <source>
        <dbReference type="Proteomes" id="UP000664534"/>
    </source>
</evidence>
<dbReference type="GO" id="GO:0015793">
    <property type="term" value="P:glycerol transmembrane transport"/>
    <property type="evidence" value="ECO:0007669"/>
    <property type="project" value="TreeGrafter"/>
</dbReference>
<evidence type="ECO:0000256" key="6">
    <source>
        <dbReference type="SAM" id="Phobius"/>
    </source>
</evidence>
<evidence type="ECO:0000256" key="4">
    <source>
        <dbReference type="ARBA" id="ARBA00022989"/>
    </source>
</evidence>
<feature type="transmembrane region" description="Helical" evidence="6">
    <location>
        <begin position="55"/>
        <end position="73"/>
    </location>
</feature>
<name>A0A8H3IEF9_9LECA</name>
<feature type="domain" description="Major facilitator superfamily (MFS) profile" evidence="7">
    <location>
        <begin position="1"/>
        <end position="191"/>
    </location>
</feature>
<dbReference type="InterPro" id="IPR020846">
    <property type="entry name" value="MFS_dom"/>
</dbReference>
<protein>
    <recommendedName>
        <fullName evidence="7">Major facilitator superfamily (MFS) profile domain-containing protein</fullName>
    </recommendedName>
</protein>
<dbReference type="Proteomes" id="UP000664534">
    <property type="component" value="Unassembled WGS sequence"/>
</dbReference>
<dbReference type="Gene3D" id="1.20.1250.20">
    <property type="entry name" value="MFS general substrate transporter like domains"/>
    <property type="match status" value="1"/>
</dbReference>
<accession>A0A8H3IEF9</accession>
<dbReference type="InterPro" id="IPR036259">
    <property type="entry name" value="MFS_trans_sf"/>
</dbReference>
<keyword evidence="3 6" id="KW-0812">Transmembrane</keyword>
<dbReference type="PANTHER" id="PTHR48022">
    <property type="entry name" value="PLASTIDIC GLUCOSE TRANSPORTER 4"/>
    <property type="match status" value="1"/>
</dbReference>
<dbReference type="PROSITE" id="PS50850">
    <property type="entry name" value="MFS"/>
    <property type="match status" value="1"/>
</dbReference>
<evidence type="ECO:0000256" key="3">
    <source>
        <dbReference type="ARBA" id="ARBA00022692"/>
    </source>
</evidence>
<comment type="subcellular location">
    <subcellularLocation>
        <location evidence="1">Membrane</location>
        <topology evidence="1">Multi-pass membrane protein</topology>
    </subcellularLocation>
</comment>
<reference evidence="8" key="1">
    <citation type="submission" date="2021-03" db="EMBL/GenBank/DDBJ databases">
        <authorList>
            <person name="Tagirdzhanova G."/>
        </authorList>
    </citation>
    <scope>NUCLEOTIDE SEQUENCE</scope>
</reference>
<dbReference type="GO" id="GO:0016020">
    <property type="term" value="C:membrane"/>
    <property type="evidence" value="ECO:0007669"/>
    <property type="project" value="UniProtKB-SubCell"/>
</dbReference>
<evidence type="ECO:0000256" key="2">
    <source>
        <dbReference type="ARBA" id="ARBA00010992"/>
    </source>
</evidence>
<proteinExistence type="inferred from homology"/>
<comment type="caution">
    <text evidence="8">The sequence shown here is derived from an EMBL/GenBank/DDBJ whole genome shotgun (WGS) entry which is preliminary data.</text>
</comment>
<dbReference type="Pfam" id="PF00083">
    <property type="entry name" value="Sugar_tr"/>
    <property type="match status" value="1"/>
</dbReference>
<evidence type="ECO:0000256" key="5">
    <source>
        <dbReference type="ARBA" id="ARBA00023136"/>
    </source>
</evidence>